<dbReference type="SUPFAM" id="SSF53597">
    <property type="entry name" value="Dihydrofolate reductase-like"/>
    <property type="match status" value="1"/>
</dbReference>
<comment type="caution">
    <text evidence="2">The sequence shown here is derived from an EMBL/GenBank/DDBJ whole genome shotgun (WGS) entry which is preliminary data.</text>
</comment>
<dbReference type="InterPro" id="IPR024072">
    <property type="entry name" value="DHFR-like_dom_sf"/>
</dbReference>
<dbReference type="PANTHER" id="PTHR38011:SF11">
    <property type="entry name" value="2,5-DIAMINO-6-RIBOSYLAMINO-4(3H)-PYRIMIDINONE 5'-PHOSPHATE REDUCTASE"/>
    <property type="match status" value="1"/>
</dbReference>
<dbReference type="Pfam" id="PF01872">
    <property type="entry name" value="RibD_C"/>
    <property type="match status" value="1"/>
</dbReference>
<dbReference type="EMBL" id="MDEC01000017">
    <property type="protein sequence ID" value="PPU62951.1"/>
    <property type="molecule type" value="Genomic_DNA"/>
</dbReference>
<dbReference type="InterPro" id="IPR050765">
    <property type="entry name" value="Riboflavin_Biosynth_HTPR"/>
</dbReference>
<dbReference type="InterPro" id="IPR002734">
    <property type="entry name" value="RibDG_C"/>
</dbReference>
<dbReference type="Proteomes" id="UP000237872">
    <property type="component" value="Unassembled WGS sequence"/>
</dbReference>
<dbReference type="GO" id="GO:0008703">
    <property type="term" value="F:5-amino-6-(5-phosphoribosylamino)uracil reductase activity"/>
    <property type="evidence" value="ECO:0007669"/>
    <property type="project" value="InterPro"/>
</dbReference>
<accession>A0A2S7CN21</accession>
<evidence type="ECO:0000313" key="2">
    <source>
        <dbReference type="EMBL" id="PPU62951.1"/>
    </source>
</evidence>
<evidence type="ECO:0000313" key="3">
    <source>
        <dbReference type="Proteomes" id="UP000237872"/>
    </source>
</evidence>
<dbReference type="OrthoDB" id="9782335at2"/>
<name>A0A2S7CN21_9XANT</name>
<gene>
    <name evidence="2" type="ORF">XcodCFBP4690_12925</name>
</gene>
<dbReference type="RefSeq" id="WP_104541331.1">
    <property type="nucleotide sequence ID" value="NZ_MDEC01000017.1"/>
</dbReference>
<protein>
    <submittedName>
        <fullName evidence="2">Dihydrofolate reductase</fullName>
    </submittedName>
</protein>
<dbReference type="AlphaFoldDB" id="A0A2S7CN21"/>
<dbReference type="PANTHER" id="PTHR38011">
    <property type="entry name" value="DIHYDROFOLATE REDUCTASE FAMILY PROTEIN (AFU_ORTHOLOGUE AFUA_8G06820)"/>
    <property type="match status" value="1"/>
</dbReference>
<organism evidence="2 3">
    <name type="scientific">Xanthomonas codiaei</name>
    <dbReference type="NCBI Taxonomy" id="56463"/>
    <lineage>
        <taxon>Bacteria</taxon>
        <taxon>Pseudomonadati</taxon>
        <taxon>Pseudomonadota</taxon>
        <taxon>Gammaproteobacteria</taxon>
        <taxon>Lysobacterales</taxon>
        <taxon>Lysobacteraceae</taxon>
        <taxon>Xanthomonas</taxon>
    </lineage>
</organism>
<sequence>MRELKLVMSVSVSLDGFVSGAAGEVDWMFTGDQAAIAWKVENAWNASLHLMGSRTFQGMASFWPKATSPFAAPMNRIPKAVCSAKGPALLEAATASLAVARAQLGTTPGAQLQAGADSWANATVVAGPLGDAIARLKAHDGKPIIAHGGATFARSLIAHDLVDEYVLGVYPIVLGKGVPIFDGVGAPMPLLPVGSRTFPSGFMAQTYRRA</sequence>
<evidence type="ECO:0000259" key="1">
    <source>
        <dbReference type="Pfam" id="PF01872"/>
    </source>
</evidence>
<dbReference type="GO" id="GO:0009231">
    <property type="term" value="P:riboflavin biosynthetic process"/>
    <property type="evidence" value="ECO:0007669"/>
    <property type="project" value="InterPro"/>
</dbReference>
<feature type="domain" description="Bacterial bifunctional deaminase-reductase C-terminal" evidence="1">
    <location>
        <begin position="5"/>
        <end position="201"/>
    </location>
</feature>
<reference evidence="2 3" key="1">
    <citation type="submission" date="2016-08" db="EMBL/GenBank/DDBJ databases">
        <authorList>
            <person name="Seilhamer J.J."/>
        </authorList>
    </citation>
    <scope>NUCLEOTIDE SEQUENCE [LARGE SCALE GENOMIC DNA]</scope>
    <source>
        <strain evidence="2 3">CFBP4690</strain>
    </source>
</reference>
<proteinExistence type="predicted"/>
<dbReference type="Gene3D" id="3.40.430.10">
    <property type="entry name" value="Dihydrofolate Reductase, subunit A"/>
    <property type="match status" value="1"/>
</dbReference>